<dbReference type="OrthoDB" id="7031866at2"/>
<organism evidence="1 2">
    <name type="scientific">Paracoccus hibiscisoli</name>
    <dbReference type="NCBI Taxonomy" id="2023261"/>
    <lineage>
        <taxon>Bacteria</taxon>
        <taxon>Pseudomonadati</taxon>
        <taxon>Pseudomonadota</taxon>
        <taxon>Alphaproteobacteria</taxon>
        <taxon>Rhodobacterales</taxon>
        <taxon>Paracoccaceae</taxon>
        <taxon>Paracoccus</taxon>
    </lineage>
</organism>
<dbReference type="AlphaFoldDB" id="A0A4U0QUI2"/>
<evidence type="ECO:0000313" key="2">
    <source>
        <dbReference type="Proteomes" id="UP000306223"/>
    </source>
</evidence>
<dbReference type="EMBL" id="SUNH01000007">
    <property type="protein sequence ID" value="TJZ85793.1"/>
    <property type="molecule type" value="Genomic_DNA"/>
</dbReference>
<sequence length="97" mass="10903">MGNPTEIISDHEIERGHGSANFGDISPRTVVNQGVLKTAFGYSHGSTAIEILHWHHLIRQDRKMGNQWVLTVKGQKYLRAVYGAHFSEMMRIGAHHA</sequence>
<dbReference type="RefSeq" id="WP_136855718.1">
    <property type="nucleotide sequence ID" value="NZ_SUNH01000007.1"/>
</dbReference>
<proteinExistence type="predicted"/>
<reference evidence="1 2" key="1">
    <citation type="submission" date="2019-04" db="EMBL/GenBank/DDBJ databases">
        <authorList>
            <person name="Li J."/>
        </authorList>
    </citation>
    <scope>NUCLEOTIDE SEQUENCE [LARGE SCALE GENOMIC DNA]</scope>
    <source>
        <strain evidence="1 2">CCTCC AB2016182</strain>
    </source>
</reference>
<gene>
    <name evidence="1" type="ORF">FA740_05175</name>
</gene>
<evidence type="ECO:0000313" key="1">
    <source>
        <dbReference type="EMBL" id="TJZ85793.1"/>
    </source>
</evidence>
<comment type="caution">
    <text evidence="1">The sequence shown here is derived from an EMBL/GenBank/DDBJ whole genome shotgun (WGS) entry which is preliminary data.</text>
</comment>
<keyword evidence="2" id="KW-1185">Reference proteome</keyword>
<protein>
    <submittedName>
        <fullName evidence="1">Uncharacterized protein</fullName>
    </submittedName>
</protein>
<name>A0A4U0QUI2_9RHOB</name>
<accession>A0A4U0QUI2</accession>
<dbReference type="Proteomes" id="UP000306223">
    <property type="component" value="Unassembled WGS sequence"/>
</dbReference>